<organism evidence="1">
    <name type="scientific">bioreactor metagenome</name>
    <dbReference type="NCBI Taxonomy" id="1076179"/>
    <lineage>
        <taxon>unclassified sequences</taxon>
        <taxon>metagenomes</taxon>
        <taxon>ecological metagenomes</taxon>
    </lineage>
</organism>
<name>A0A645DW77_9ZZZZ</name>
<evidence type="ECO:0008006" key="2">
    <source>
        <dbReference type="Google" id="ProtNLM"/>
    </source>
</evidence>
<dbReference type="EMBL" id="VSSQ01040362">
    <property type="protein sequence ID" value="MPM93586.1"/>
    <property type="molecule type" value="Genomic_DNA"/>
</dbReference>
<gene>
    <name evidence="1" type="ORF">SDC9_140726</name>
</gene>
<sequence length="88" mass="10398">MLTFFNRKEVLLTFDLDYLSKARSKLKQNDIEYYVKVVNRNSSTWGSFGASRRASLGTLGQKINYTYEYHLYVHKKDFDEAAYLIRSL</sequence>
<accession>A0A645DW77</accession>
<proteinExistence type="predicted"/>
<protein>
    <recommendedName>
        <fullName evidence="2">DUF2007 domain-containing protein</fullName>
    </recommendedName>
</protein>
<evidence type="ECO:0000313" key="1">
    <source>
        <dbReference type="EMBL" id="MPM93586.1"/>
    </source>
</evidence>
<dbReference type="AlphaFoldDB" id="A0A645DW77"/>
<comment type="caution">
    <text evidence="1">The sequence shown here is derived from an EMBL/GenBank/DDBJ whole genome shotgun (WGS) entry which is preliminary data.</text>
</comment>
<reference evidence="1" key="1">
    <citation type="submission" date="2019-08" db="EMBL/GenBank/DDBJ databases">
        <authorList>
            <person name="Kucharzyk K."/>
            <person name="Murdoch R.W."/>
            <person name="Higgins S."/>
            <person name="Loffler F."/>
        </authorList>
    </citation>
    <scope>NUCLEOTIDE SEQUENCE</scope>
</reference>